<comment type="caution">
    <text evidence="1">The sequence shown here is derived from an EMBL/GenBank/DDBJ whole genome shotgun (WGS) entry which is preliminary data.</text>
</comment>
<evidence type="ECO:0000313" key="1">
    <source>
        <dbReference type="EMBL" id="PWV07676.1"/>
    </source>
</evidence>
<protein>
    <submittedName>
        <fullName evidence="1">CCR4-NOT transcription complex subunit 1</fullName>
    </submittedName>
</protein>
<dbReference type="VEuPathDB" id="TriTrypDB:TCDM_05609"/>
<reference evidence="1 2" key="1">
    <citation type="journal article" date="2018" name="Microb. Genom.">
        <title>Expanding an expanded genome: long-read sequencing of Trypanosoma cruzi.</title>
        <authorList>
            <person name="Berna L."/>
            <person name="Rodriguez M."/>
            <person name="Chiribao M.L."/>
            <person name="Parodi-Talice A."/>
            <person name="Pita S."/>
            <person name="Rijo G."/>
            <person name="Alvarez-Valin F."/>
            <person name="Robello C."/>
        </authorList>
    </citation>
    <scope>NUCLEOTIDE SEQUENCE [LARGE SCALE GENOMIC DNA]</scope>
    <source>
        <strain evidence="1 2">TCC</strain>
    </source>
</reference>
<dbReference type="VEuPathDB" id="TriTrypDB:TCSYLVIO_007990"/>
<dbReference type="GO" id="GO:0000932">
    <property type="term" value="C:P-body"/>
    <property type="evidence" value="ECO:0007669"/>
    <property type="project" value="TreeGrafter"/>
</dbReference>
<dbReference type="VEuPathDB" id="TriTrypDB:C3747_99g124"/>
<dbReference type="EMBL" id="PRFC01000099">
    <property type="protein sequence ID" value="PWV07676.1"/>
    <property type="molecule type" value="Genomic_DNA"/>
</dbReference>
<dbReference type="PANTHER" id="PTHR13162:SF8">
    <property type="entry name" value="CCR4-NOT TRANSCRIPTION COMPLEX SUBUNIT 1"/>
    <property type="match status" value="1"/>
</dbReference>
<dbReference type="VEuPathDB" id="TriTrypDB:TcCLB.509247.30"/>
<evidence type="ECO:0000313" key="2">
    <source>
        <dbReference type="Proteomes" id="UP000246078"/>
    </source>
</evidence>
<name>A0A2V2WGD0_TRYCR</name>
<proteinExistence type="predicted"/>
<dbReference type="VEuPathDB" id="TriTrypDB:TcCL_ESM06861"/>
<dbReference type="VEuPathDB" id="TriTrypDB:C4B63_79g36"/>
<dbReference type="VEuPathDB" id="TriTrypDB:TcG_06216"/>
<dbReference type="VEuPathDB" id="TriTrypDB:ECC02_011111"/>
<dbReference type="GO" id="GO:0017148">
    <property type="term" value="P:negative regulation of translation"/>
    <property type="evidence" value="ECO:0007669"/>
    <property type="project" value="InterPro"/>
</dbReference>
<sequence length="456" mass="49498">MLYEHTIDISSSRGATVRYLIAAATKSTLQTTLQTLEKLAAQSVELHRFVIMAAVSAMRKSPQNEEKCALASKLLSAALEKSNALTLVATALEESPTQVTNEVLTNLMVKDLKLSPTQQLQFAMGLFLGSTKGKEAATAFLNTFGVSPATLKDDNGSMWALGILARQAGGMESLDTQLSSAFNGVTLFPNSGVADTHVSLSKIIGELGTACVATQADCRELLSFFPHAFTESDVAEVLGFFASQGSAPSDINTYNTLMSLTGREPTKTQHSATISPIPLLELLQERSSTKMDWDAILRMLDKPGEEAFRQKHVAIVFDAYYKFKGTGTPGTYPPVTIFLGRWNNVGRQRSALEYILKHPEKVSLQSLPRDQMAAAELIESTSAAATAASPSATTATTGTARISESELWRFFPFVEAAVHVASRDRTFDMETLRPAAQRYPVVIIFHAAFWYVSGYS</sequence>
<dbReference type="GO" id="GO:0000288">
    <property type="term" value="P:nuclear-transcribed mRNA catabolic process, deadenylation-dependent decay"/>
    <property type="evidence" value="ECO:0007669"/>
    <property type="project" value="TreeGrafter"/>
</dbReference>
<dbReference type="AlphaFoldDB" id="A0A2V2WGD0"/>
<gene>
    <name evidence="1" type="ORF">C3747_99g124</name>
</gene>
<organism evidence="1 2">
    <name type="scientific">Trypanosoma cruzi</name>
    <dbReference type="NCBI Taxonomy" id="5693"/>
    <lineage>
        <taxon>Eukaryota</taxon>
        <taxon>Discoba</taxon>
        <taxon>Euglenozoa</taxon>
        <taxon>Kinetoplastea</taxon>
        <taxon>Metakinetoplastina</taxon>
        <taxon>Trypanosomatida</taxon>
        <taxon>Trypanosomatidae</taxon>
        <taxon>Trypanosoma</taxon>
        <taxon>Schizotrypanum</taxon>
    </lineage>
</organism>
<accession>A0A2V2WGD0</accession>
<dbReference type="GO" id="GO:0030015">
    <property type="term" value="C:CCR4-NOT core complex"/>
    <property type="evidence" value="ECO:0007669"/>
    <property type="project" value="InterPro"/>
</dbReference>
<dbReference type="GO" id="GO:0060090">
    <property type="term" value="F:molecular adaptor activity"/>
    <property type="evidence" value="ECO:0007669"/>
    <property type="project" value="TreeGrafter"/>
</dbReference>
<dbReference type="VEuPathDB" id="TriTrypDB:TcCLB.506977.139"/>
<dbReference type="InterPro" id="IPR040398">
    <property type="entry name" value="Not1"/>
</dbReference>
<dbReference type="PANTHER" id="PTHR13162">
    <property type="entry name" value="CCR4-NOT TRANSCRIPTION COMPLEX"/>
    <property type="match status" value="1"/>
</dbReference>
<dbReference type="Proteomes" id="UP000246078">
    <property type="component" value="Unassembled WGS sequence"/>
</dbReference>
<dbReference type="VEuPathDB" id="TriTrypDB:Tc_MARK_1005"/>
<dbReference type="VEuPathDB" id="TriTrypDB:TcBrA4_0046600"/>